<accession>A0A4R6V501</accession>
<dbReference type="EMBL" id="SNYM01000001">
    <property type="protein sequence ID" value="TDQ51244.1"/>
    <property type="molecule type" value="Genomic_DNA"/>
</dbReference>
<evidence type="ECO:0000313" key="1">
    <source>
        <dbReference type="EMBL" id="TDQ51244.1"/>
    </source>
</evidence>
<gene>
    <name evidence="1" type="ORF">EV696_101217</name>
</gene>
<name>A0A4R6V501_9GAMM</name>
<dbReference type="AlphaFoldDB" id="A0A4R6V501"/>
<keyword evidence="2" id="KW-1185">Reference proteome</keyword>
<proteinExistence type="predicted"/>
<organism evidence="1 2">
    <name type="scientific">Permianibacter aggregans</name>
    <dbReference type="NCBI Taxonomy" id="1510150"/>
    <lineage>
        <taxon>Bacteria</taxon>
        <taxon>Pseudomonadati</taxon>
        <taxon>Pseudomonadota</taxon>
        <taxon>Gammaproteobacteria</taxon>
        <taxon>Pseudomonadales</taxon>
        <taxon>Pseudomonadaceae</taxon>
        <taxon>Permianibacter</taxon>
    </lineage>
</organism>
<reference evidence="1 2" key="1">
    <citation type="submission" date="2019-03" db="EMBL/GenBank/DDBJ databases">
        <title>Genomic Encyclopedia of Type Strains, Phase IV (KMG-IV): sequencing the most valuable type-strain genomes for metagenomic binning, comparative biology and taxonomic classification.</title>
        <authorList>
            <person name="Goeker M."/>
        </authorList>
    </citation>
    <scope>NUCLEOTIDE SEQUENCE [LARGE SCALE GENOMIC DNA]</scope>
    <source>
        <strain evidence="1 2">DSM 103792</strain>
    </source>
</reference>
<protein>
    <submittedName>
        <fullName evidence="1">Uncharacterized protein</fullName>
    </submittedName>
</protein>
<dbReference type="Proteomes" id="UP000295375">
    <property type="component" value="Unassembled WGS sequence"/>
</dbReference>
<evidence type="ECO:0000313" key="2">
    <source>
        <dbReference type="Proteomes" id="UP000295375"/>
    </source>
</evidence>
<comment type="caution">
    <text evidence="1">The sequence shown here is derived from an EMBL/GenBank/DDBJ whole genome shotgun (WGS) entry which is preliminary data.</text>
</comment>
<sequence>MKKLNWSYCTPLASMKPAKVNDEPVCGVVGHKDEEAYDSQNLIRQAVG</sequence>